<accession>A0A7C4JKK5</accession>
<dbReference type="EMBL" id="DTBD01000017">
    <property type="protein sequence ID" value="HGQ64073.1"/>
    <property type="molecule type" value="Genomic_DNA"/>
</dbReference>
<protein>
    <recommendedName>
        <fullName evidence="2">Prefoldin subunit alpha</fullName>
    </recommendedName>
</protein>
<evidence type="ECO:0000313" key="5">
    <source>
        <dbReference type="EMBL" id="HGQ64073.1"/>
    </source>
</evidence>
<dbReference type="Gene3D" id="1.10.287.370">
    <property type="match status" value="1"/>
</dbReference>
<gene>
    <name evidence="5" type="primary">pfdA</name>
    <name evidence="5" type="ORF">ENU08_02365</name>
    <name evidence="4" type="ORF">ENU41_03725</name>
</gene>
<dbReference type="EMBL" id="DTCK01000021">
    <property type="protein sequence ID" value="HGQ35771.1"/>
    <property type="molecule type" value="Genomic_DNA"/>
</dbReference>
<dbReference type="SUPFAM" id="SSF46579">
    <property type="entry name" value="Prefoldin"/>
    <property type="match status" value="1"/>
</dbReference>
<evidence type="ECO:0000256" key="1">
    <source>
        <dbReference type="ARBA" id="ARBA00023186"/>
    </source>
</evidence>
<feature type="coiled-coil region" evidence="3">
    <location>
        <begin position="109"/>
        <end position="150"/>
    </location>
</feature>
<proteinExistence type="predicted"/>
<reference evidence="5" key="1">
    <citation type="journal article" date="2020" name="mSystems">
        <title>Genome- and Community-Level Interaction Insights into Carbon Utilization and Element Cycling Functions of Hydrothermarchaeota in Hydrothermal Sediment.</title>
        <authorList>
            <person name="Zhou Z."/>
            <person name="Liu Y."/>
            <person name="Xu W."/>
            <person name="Pan J."/>
            <person name="Luo Z.H."/>
            <person name="Li M."/>
        </authorList>
    </citation>
    <scope>NUCLEOTIDE SEQUENCE [LARGE SCALE GENOMIC DNA]</scope>
    <source>
        <strain evidence="5">SpSt-637</strain>
        <strain evidence="4">SpSt-667</strain>
    </source>
</reference>
<dbReference type="GO" id="GO:0006457">
    <property type="term" value="P:protein folding"/>
    <property type="evidence" value="ECO:0007669"/>
    <property type="project" value="UniProtKB-UniRule"/>
</dbReference>
<evidence type="ECO:0000256" key="2">
    <source>
        <dbReference type="NCBIfam" id="TIGR00293"/>
    </source>
</evidence>
<comment type="caution">
    <text evidence="5">The sequence shown here is derived from an EMBL/GenBank/DDBJ whole genome shotgun (WGS) entry which is preliminary data.</text>
</comment>
<dbReference type="Pfam" id="PF02996">
    <property type="entry name" value="Prefoldin"/>
    <property type="match status" value="1"/>
</dbReference>
<dbReference type="InterPro" id="IPR009053">
    <property type="entry name" value="Prefoldin"/>
</dbReference>
<name>A0A7C4JKK5_9CREN</name>
<keyword evidence="1" id="KW-0143">Chaperone</keyword>
<sequence>MRSLDKAEIEQSVQKLFLQLDELKTAIQALQTRSLELTNEIREIRLAYETLTNIQQYGQVDTMASLDRYGYVYVRIRLEGSDKAIVRIGRDLYVVAPVDTAKSILLNFEKDVTDELRKTEAELKQLLNIYSQIQNKLQEYLAILAKEEERPR</sequence>
<feature type="coiled-coil region" evidence="3">
    <location>
        <begin position="6"/>
        <end position="47"/>
    </location>
</feature>
<evidence type="ECO:0000313" key="4">
    <source>
        <dbReference type="EMBL" id="HGQ35771.1"/>
    </source>
</evidence>
<keyword evidence="3" id="KW-0175">Coiled coil</keyword>
<dbReference type="InterPro" id="IPR004127">
    <property type="entry name" value="Prefoldin_subunit_alpha"/>
</dbReference>
<dbReference type="AlphaFoldDB" id="A0A7C4JKK5"/>
<organism evidence="5">
    <name type="scientific">Ignisphaera aggregans</name>
    <dbReference type="NCBI Taxonomy" id="334771"/>
    <lineage>
        <taxon>Archaea</taxon>
        <taxon>Thermoproteota</taxon>
        <taxon>Thermoprotei</taxon>
        <taxon>Desulfurococcales</taxon>
        <taxon>Desulfurococcaceae</taxon>
        <taxon>Ignisphaera</taxon>
    </lineage>
</organism>
<dbReference type="NCBIfam" id="TIGR00293">
    <property type="entry name" value="prefoldin subunit alpha"/>
    <property type="match status" value="1"/>
</dbReference>
<evidence type="ECO:0000256" key="3">
    <source>
        <dbReference type="SAM" id="Coils"/>
    </source>
</evidence>